<reference evidence="1 2" key="1">
    <citation type="submission" date="2016-04" db="EMBL/GenBank/DDBJ databases">
        <title>The genome of Intoshia linei affirms orthonectids as highly simplified spiralians.</title>
        <authorList>
            <person name="Mikhailov K.V."/>
            <person name="Slusarev G.S."/>
            <person name="Nikitin M.A."/>
            <person name="Logacheva M.D."/>
            <person name="Penin A."/>
            <person name="Aleoshin V."/>
            <person name="Panchin Y.V."/>
        </authorList>
    </citation>
    <scope>NUCLEOTIDE SEQUENCE [LARGE SCALE GENOMIC DNA]</scope>
    <source>
        <strain evidence="1">Intl2013</strain>
        <tissue evidence="1">Whole animal</tissue>
    </source>
</reference>
<name>A0A177AUW6_9BILA</name>
<sequence length="98" mass="11621">MDFTLLKDSYKDQFRHLVCFLENILCFIDRDDNVYLHLINKNFDWTTAFNDYMRRINCPIKKSTDSKLSWLIQKAQGFAVDDVLFGDVEMMNIKTDGI</sequence>
<dbReference type="Proteomes" id="UP000078046">
    <property type="component" value="Unassembled WGS sequence"/>
</dbReference>
<dbReference type="AlphaFoldDB" id="A0A177AUW6"/>
<proteinExistence type="predicted"/>
<organism evidence="1 2">
    <name type="scientific">Intoshia linei</name>
    <dbReference type="NCBI Taxonomy" id="1819745"/>
    <lineage>
        <taxon>Eukaryota</taxon>
        <taxon>Metazoa</taxon>
        <taxon>Spiralia</taxon>
        <taxon>Lophotrochozoa</taxon>
        <taxon>Mesozoa</taxon>
        <taxon>Orthonectida</taxon>
        <taxon>Rhopaluridae</taxon>
        <taxon>Intoshia</taxon>
    </lineage>
</organism>
<dbReference type="Pfam" id="PF10036">
    <property type="entry name" value="RLL"/>
    <property type="match status" value="1"/>
</dbReference>
<dbReference type="InterPro" id="IPR019265">
    <property type="entry name" value="RTRAF"/>
</dbReference>
<protein>
    <submittedName>
        <fullName evidence="1">Uncharacterized protein</fullName>
    </submittedName>
</protein>
<comment type="caution">
    <text evidence="1">The sequence shown here is derived from an EMBL/GenBank/DDBJ whole genome shotgun (WGS) entry which is preliminary data.</text>
</comment>
<gene>
    <name evidence="1" type="ORF">A3Q56_07106</name>
</gene>
<evidence type="ECO:0000313" key="1">
    <source>
        <dbReference type="EMBL" id="OAF65201.1"/>
    </source>
</evidence>
<dbReference type="EMBL" id="LWCA01001399">
    <property type="protein sequence ID" value="OAF65201.1"/>
    <property type="molecule type" value="Genomic_DNA"/>
</dbReference>
<accession>A0A177AUW6</accession>
<keyword evidence="2" id="KW-1185">Reference proteome</keyword>
<evidence type="ECO:0000313" key="2">
    <source>
        <dbReference type="Proteomes" id="UP000078046"/>
    </source>
</evidence>